<dbReference type="InterPro" id="IPR036259">
    <property type="entry name" value="MFS_trans_sf"/>
</dbReference>
<dbReference type="GO" id="GO:0022857">
    <property type="term" value="F:transmembrane transporter activity"/>
    <property type="evidence" value="ECO:0007669"/>
    <property type="project" value="InterPro"/>
</dbReference>
<dbReference type="EMBL" id="PQXK01000658">
    <property type="protein sequence ID" value="TGO31481.1"/>
    <property type="molecule type" value="Genomic_DNA"/>
</dbReference>
<protein>
    <recommendedName>
        <fullName evidence="6">Major facilitator superfamily (MFS) profile domain-containing protein</fullName>
    </recommendedName>
</protein>
<dbReference type="InterPro" id="IPR020846">
    <property type="entry name" value="MFS_dom"/>
</dbReference>
<evidence type="ECO:0000313" key="7">
    <source>
        <dbReference type="EMBL" id="TGO31481.1"/>
    </source>
</evidence>
<feature type="transmembrane region" description="Helical" evidence="5">
    <location>
        <begin position="239"/>
        <end position="255"/>
    </location>
</feature>
<evidence type="ECO:0000256" key="2">
    <source>
        <dbReference type="ARBA" id="ARBA00022692"/>
    </source>
</evidence>
<evidence type="ECO:0000259" key="6">
    <source>
        <dbReference type="PROSITE" id="PS50850"/>
    </source>
</evidence>
<dbReference type="PANTHER" id="PTHR23502:SF59">
    <property type="entry name" value="MULTIDRUG TRANSPORTER, PUTATIVE (AFU_ORTHOLOGUE AFUA_1G10370)-RELATED"/>
    <property type="match status" value="1"/>
</dbReference>
<feature type="transmembrane region" description="Helical" evidence="5">
    <location>
        <begin position="275"/>
        <end position="294"/>
    </location>
</feature>
<dbReference type="Proteomes" id="UP000297814">
    <property type="component" value="Unassembled WGS sequence"/>
</dbReference>
<dbReference type="Pfam" id="PF07690">
    <property type="entry name" value="MFS_1"/>
    <property type="match status" value="1"/>
</dbReference>
<feature type="transmembrane region" description="Helical" evidence="5">
    <location>
        <begin position="169"/>
        <end position="193"/>
    </location>
</feature>
<keyword evidence="8" id="KW-1185">Reference proteome</keyword>
<evidence type="ECO:0000256" key="1">
    <source>
        <dbReference type="ARBA" id="ARBA00004141"/>
    </source>
</evidence>
<feature type="transmembrane region" description="Helical" evidence="5">
    <location>
        <begin position="82"/>
        <end position="102"/>
    </location>
</feature>
<proteinExistence type="predicted"/>
<dbReference type="AlphaFoldDB" id="A0A4Z1GBB0"/>
<comment type="subcellular location">
    <subcellularLocation>
        <location evidence="1">Membrane</location>
        <topology evidence="1">Multi-pass membrane protein</topology>
    </subcellularLocation>
</comment>
<keyword evidence="3 5" id="KW-1133">Transmembrane helix</keyword>
<feature type="transmembrane region" description="Helical" evidence="5">
    <location>
        <begin position="42"/>
        <end position="62"/>
    </location>
</feature>
<feature type="domain" description="Major facilitator superfamily (MFS) profile" evidence="6">
    <location>
        <begin position="44"/>
        <end position="413"/>
    </location>
</feature>
<dbReference type="Gene3D" id="1.20.1250.20">
    <property type="entry name" value="MFS general substrate transporter like domains"/>
    <property type="match status" value="1"/>
</dbReference>
<keyword evidence="4 5" id="KW-0472">Membrane</keyword>
<name>A0A4Z1GBB0_9HELO</name>
<comment type="caution">
    <text evidence="7">The sequence shown here is derived from an EMBL/GenBank/DDBJ whole genome shotgun (WGS) entry which is preliminary data.</text>
</comment>
<evidence type="ECO:0000313" key="8">
    <source>
        <dbReference type="Proteomes" id="UP000297814"/>
    </source>
</evidence>
<feature type="transmembrane region" description="Helical" evidence="5">
    <location>
        <begin position="359"/>
        <end position="380"/>
    </location>
</feature>
<dbReference type="GO" id="GO:0005886">
    <property type="term" value="C:plasma membrane"/>
    <property type="evidence" value="ECO:0007669"/>
    <property type="project" value="TreeGrafter"/>
</dbReference>
<dbReference type="InterPro" id="IPR011701">
    <property type="entry name" value="MFS"/>
</dbReference>
<accession>A0A4Z1GBB0</accession>
<reference evidence="7 8" key="1">
    <citation type="submission" date="2017-12" db="EMBL/GenBank/DDBJ databases">
        <title>Comparative genomics of Botrytis spp.</title>
        <authorList>
            <person name="Valero-Jimenez C.A."/>
            <person name="Tapia P."/>
            <person name="Veloso J."/>
            <person name="Silva-Moreno E."/>
            <person name="Staats M."/>
            <person name="Valdes J.H."/>
            <person name="Van Kan J.A.L."/>
        </authorList>
    </citation>
    <scope>NUCLEOTIDE SEQUENCE [LARGE SCALE GENOMIC DNA]</scope>
    <source>
        <strain evidence="7 8">Bh0001</strain>
    </source>
</reference>
<evidence type="ECO:0000256" key="4">
    <source>
        <dbReference type="ARBA" id="ARBA00023136"/>
    </source>
</evidence>
<feature type="transmembrane region" description="Helical" evidence="5">
    <location>
        <begin position="392"/>
        <end position="412"/>
    </location>
</feature>
<organism evidence="7 8">
    <name type="scientific">Botrytis hyacinthi</name>
    <dbReference type="NCBI Taxonomy" id="278943"/>
    <lineage>
        <taxon>Eukaryota</taxon>
        <taxon>Fungi</taxon>
        <taxon>Dikarya</taxon>
        <taxon>Ascomycota</taxon>
        <taxon>Pezizomycotina</taxon>
        <taxon>Leotiomycetes</taxon>
        <taxon>Helotiales</taxon>
        <taxon>Sclerotiniaceae</taxon>
        <taxon>Botrytis</taxon>
    </lineage>
</organism>
<dbReference type="SUPFAM" id="SSF103473">
    <property type="entry name" value="MFS general substrate transporter"/>
    <property type="match status" value="1"/>
</dbReference>
<feature type="transmembrane region" description="Helical" evidence="5">
    <location>
        <begin position="109"/>
        <end position="128"/>
    </location>
</feature>
<sequence length="413" mass="45507">MNEPAEESNMSVKQEAQLGATVDFEGDSDTLNPQNWPMGKKVYTTALWALTTCWITFASAIYSAGTAEITQEFHVSYKVANAGTSLLIFGFALGPMLWAPLCEVYGRKWPALAPYFISAAFAFGTAAAKNIQTILITRFFAGVFGSSPISITGGSIVDIWTPRQRGTPMVCYGITIAAAPTLGPIIGGAFIASGCGWRWTEYLTGIVMMVQFVLDAFWLDESHADVLLTRKASRLRRSTGNFSLHAKISILYASLESFALEYGRFQRWGFVVNQLPFLSLLIDYLFATAANIFNNIYYGKKLIANNFKPVSEARFPLMMVSGFAFSLGLFLFGCKSQYSLAEPPQICIRISVEHVSSPWPFIIGVFLTEISFITIFQSFLQYIVDTFTRYSASAIAANTFVRSIAAGAFPLFV</sequence>
<dbReference type="PANTHER" id="PTHR23502">
    <property type="entry name" value="MAJOR FACILITATOR SUPERFAMILY"/>
    <property type="match status" value="1"/>
</dbReference>
<dbReference type="PROSITE" id="PS50850">
    <property type="entry name" value="MFS"/>
    <property type="match status" value="1"/>
</dbReference>
<evidence type="ECO:0000256" key="5">
    <source>
        <dbReference type="SAM" id="Phobius"/>
    </source>
</evidence>
<feature type="transmembrane region" description="Helical" evidence="5">
    <location>
        <begin position="315"/>
        <end position="333"/>
    </location>
</feature>
<gene>
    <name evidence="7" type="ORF">BHYA_0663g00010</name>
</gene>
<keyword evidence="2 5" id="KW-0812">Transmembrane</keyword>
<feature type="transmembrane region" description="Helical" evidence="5">
    <location>
        <begin position="134"/>
        <end position="157"/>
    </location>
</feature>
<evidence type="ECO:0000256" key="3">
    <source>
        <dbReference type="ARBA" id="ARBA00022989"/>
    </source>
</evidence>